<name>A0A1S8BD10_9PEZI</name>
<gene>
    <name evidence="1" type="ORF">BK809_0003886</name>
</gene>
<dbReference type="SUPFAM" id="SSF55729">
    <property type="entry name" value="Acyl-CoA N-acyltransferases (Nat)"/>
    <property type="match status" value="1"/>
</dbReference>
<comment type="caution">
    <text evidence="1">The sequence shown here is derived from an EMBL/GenBank/DDBJ whole genome shotgun (WGS) entry which is preliminary data.</text>
</comment>
<protein>
    <recommendedName>
        <fullName evidence="3">N-acetyltransferase domain-containing protein</fullName>
    </recommendedName>
</protein>
<evidence type="ECO:0000313" key="2">
    <source>
        <dbReference type="Proteomes" id="UP000190776"/>
    </source>
</evidence>
<dbReference type="EMBL" id="MSZU01000084">
    <property type="protein sequence ID" value="OMP85218.1"/>
    <property type="molecule type" value="Genomic_DNA"/>
</dbReference>
<organism evidence="1 2">
    <name type="scientific">Diplodia seriata</name>
    <dbReference type="NCBI Taxonomy" id="420778"/>
    <lineage>
        <taxon>Eukaryota</taxon>
        <taxon>Fungi</taxon>
        <taxon>Dikarya</taxon>
        <taxon>Ascomycota</taxon>
        <taxon>Pezizomycotina</taxon>
        <taxon>Dothideomycetes</taxon>
        <taxon>Dothideomycetes incertae sedis</taxon>
        <taxon>Botryosphaeriales</taxon>
        <taxon>Botryosphaeriaceae</taxon>
        <taxon>Diplodia</taxon>
    </lineage>
</organism>
<evidence type="ECO:0008006" key="3">
    <source>
        <dbReference type="Google" id="ProtNLM"/>
    </source>
</evidence>
<dbReference type="Gene3D" id="3.40.630.30">
    <property type="match status" value="1"/>
</dbReference>
<dbReference type="Proteomes" id="UP000190776">
    <property type="component" value="Unassembled WGS sequence"/>
</dbReference>
<evidence type="ECO:0000313" key="1">
    <source>
        <dbReference type="EMBL" id="OMP85218.1"/>
    </source>
</evidence>
<dbReference type="AlphaFoldDB" id="A0A1S8BD10"/>
<sequence length="65" mass="7424">MLIRWGTEQADKAGLICFLEASEAGRELYKRHGFEDQETTEFNLSEYGVSGIDKNTTMIRQPVKN</sequence>
<dbReference type="PANTHER" id="PTHR42791:SF14">
    <property type="entry name" value="N-ACETYLTRANSFERASE DOMAIN-CONTAINING PROTEIN"/>
    <property type="match status" value="1"/>
</dbReference>
<proteinExistence type="predicted"/>
<accession>A0A1S8BD10</accession>
<dbReference type="PANTHER" id="PTHR42791">
    <property type="entry name" value="GNAT FAMILY ACETYLTRANSFERASE"/>
    <property type="match status" value="1"/>
</dbReference>
<dbReference type="STRING" id="420778.A0A1S8BD10"/>
<reference evidence="1 2" key="1">
    <citation type="submission" date="2017-01" db="EMBL/GenBank/DDBJ databases">
        <title>Draft genome sequence of Diplodia seriata F98.1, a fungal species involved in grapevine trunk diseases.</title>
        <authorList>
            <person name="Robert-Siegwald G."/>
            <person name="Vallet J."/>
            <person name="Abou-Mansour E."/>
            <person name="Xu J."/>
            <person name="Rey P."/>
            <person name="Bertsch C."/>
            <person name="Rego C."/>
            <person name="Larignon P."/>
            <person name="Fontaine F."/>
            <person name="Lebrun M.-H."/>
        </authorList>
    </citation>
    <scope>NUCLEOTIDE SEQUENCE [LARGE SCALE GENOMIC DNA]</scope>
    <source>
        <strain evidence="1 2">F98.1</strain>
    </source>
</reference>
<dbReference type="OrthoDB" id="2115692at2759"/>
<dbReference type="InterPro" id="IPR052523">
    <property type="entry name" value="Trichothecene_AcTrans"/>
</dbReference>
<dbReference type="InterPro" id="IPR016181">
    <property type="entry name" value="Acyl_CoA_acyltransferase"/>
</dbReference>